<reference evidence="1 2" key="1">
    <citation type="submission" date="2018-11" db="EMBL/GenBank/DDBJ databases">
        <authorList>
            <consortium name="Pathogen Informatics"/>
        </authorList>
    </citation>
    <scope>NUCLEOTIDE SEQUENCE [LARGE SCALE GENOMIC DNA]</scope>
    <source>
        <strain evidence="1 2">Zambia</strain>
    </source>
</reference>
<gene>
    <name evidence="1" type="ORF">SMRZ_LOCUS24766</name>
</gene>
<dbReference type="Proteomes" id="UP000277204">
    <property type="component" value="Unassembled WGS sequence"/>
</dbReference>
<protein>
    <submittedName>
        <fullName evidence="1">Uncharacterized protein</fullName>
    </submittedName>
</protein>
<keyword evidence="2" id="KW-1185">Reference proteome</keyword>
<accession>A0A183N8Z4</accession>
<name>A0A183N8Z4_9TREM</name>
<evidence type="ECO:0000313" key="1">
    <source>
        <dbReference type="EMBL" id="VDP52743.1"/>
    </source>
</evidence>
<evidence type="ECO:0000313" key="2">
    <source>
        <dbReference type="Proteomes" id="UP000277204"/>
    </source>
</evidence>
<dbReference type="EMBL" id="UZAI01020673">
    <property type="protein sequence ID" value="VDP52743.1"/>
    <property type="molecule type" value="Genomic_DNA"/>
</dbReference>
<sequence>MTCQTAPGEVDEEEEEEEILVETSNINILVTKQSFTLFIDLFIYLNYFHMHSIIKSIIKFKNKINQTKKESNEQIIHSKHQFNYSINNNELQKNNKNNIKTTRKSLINRLHNRQSSNEKSINQYNNNNNNQLWNDQDDHLNVLDNHQQINDQLMTSLKLINNLPNYEDLDHDHNDDYQEYKQTIQQINSILSNSIIINPNYTEEELNKELEKL</sequence>
<organism evidence="1 2">
    <name type="scientific">Schistosoma margrebowiei</name>
    <dbReference type="NCBI Taxonomy" id="48269"/>
    <lineage>
        <taxon>Eukaryota</taxon>
        <taxon>Metazoa</taxon>
        <taxon>Spiralia</taxon>
        <taxon>Lophotrochozoa</taxon>
        <taxon>Platyhelminthes</taxon>
        <taxon>Trematoda</taxon>
        <taxon>Digenea</taxon>
        <taxon>Strigeidida</taxon>
        <taxon>Schistosomatoidea</taxon>
        <taxon>Schistosomatidae</taxon>
        <taxon>Schistosoma</taxon>
    </lineage>
</organism>
<proteinExistence type="predicted"/>
<dbReference type="AlphaFoldDB" id="A0A183N8Z4"/>